<dbReference type="InterPro" id="IPR050706">
    <property type="entry name" value="Cyclic-di-GMP_PDE-like"/>
</dbReference>
<dbReference type="Proteomes" id="UP001155586">
    <property type="component" value="Unassembled WGS sequence"/>
</dbReference>
<keyword evidence="1" id="KW-0472">Membrane</keyword>
<gene>
    <name evidence="3" type="ORF">MD483_03555</name>
</gene>
<dbReference type="RefSeq" id="WP_265686608.1">
    <property type="nucleotide sequence ID" value="NZ_JAKRRX010000012.1"/>
</dbReference>
<protein>
    <submittedName>
        <fullName evidence="3">EAL domain-containing protein</fullName>
    </submittedName>
</protein>
<evidence type="ECO:0000259" key="2">
    <source>
        <dbReference type="PROSITE" id="PS50883"/>
    </source>
</evidence>
<organism evidence="3 4">
    <name type="scientific">Vibrio paucivorans</name>
    <dbReference type="NCBI Taxonomy" id="2829489"/>
    <lineage>
        <taxon>Bacteria</taxon>
        <taxon>Pseudomonadati</taxon>
        <taxon>Pseudomonadota</taxon>
        <taxon>Gammaproteobacteria</taxon>
        <taxon>Vibrionales</taxon>
        <taxon>Vibrionaceae</taxon>
        <taxon>Vibrio</taxon>
    </lineage>
</organism>
<sequence>MAQQKRINHDAKDAIKNALSSCLADKRLYLDISIAIIVSSVVFFSVTYYAIDGALKQSYFHKVGDFTDAFNQYSCYSDSAELQSKIDDVELIESIVMVDRFKTRCLITPEAVTPMNKKEMKTWLNNDSYTTQSFDKEDVSLVVRVKSVNLAHNMNNYVSNYFLAGIKVCTKTGTSIDVGETDSRSILTKTTADGYQKSFYPAPLIRNTLFVAALMIVLYRFKRICALLQYFWAIRRFKMKLEPIFDTSSNQNIHYEALSRFQTKNTQRFIETLIANDLLLTHTLLVIRTIFGNSKSLIAPLSINVCPSLLQGKNFTQLYEALSKKDCSYLTVEITENASMYYTEEIYANIDKIKSLGCKISIDDFGTGNNNVELIGKIHPDYLKIDRAFVTGLRQDDKKAETLRQLIAMGKAYHC</sequence>
<reference evidence="3" key="1">
    <citation type="submission" date="2022-02" db="EMBL/GenBank/DDBJ databases">
        <title>Vibrio sp. nov., a new bacterium isolated from Bohai sea, China.</title>
        <authorList>
            <person name="Yuan Y."/>
        </authorList>
    </citation>
    <scope>NUCLEOTIDE SEQUENCE</scope>
    <source>
        <strain evidence="3">DBSS07</strain>
    </source>
</reference>
<dbReference type="Gene3D" id="3.20.20.450">
    <property type="entry name" value="EAL domain"/>
    <property type="match status" value="1"/>
</dbReference>
<keyword evidence="1" id="KW-1133">Transmembrane helix</keyword>
<comment type="caution">
    <text evidence="3">The sequence shown here is derived from an EMBL/GenBank/DDBJ whole genome shotgun (WGS) entry which is preliminary data.</text>
</comment>
<dbReference type="EMBL" id="JAKRRX010000012">
    <property type="protein sequence ID" value="MCW8332908.1"/>
    <property type="molecule type" value="Genomic_DNA"/>
</dbReference>
<evidence type="ECO:0000313" key="4">
    <source>
        <dbReference type="Proteomes" id="UP001155586"/>
    </source>
</evidence>
<evidence type="ECO:0000256" key="1">
    <source>
        <dbReference type="SAM" id="Phobius"/>
    </source>
</evidence>
<dbReference type="SMART" id="SM00052">
    <property type="entry name" value="EAL"/>
    <property type="match status" value="1"/>
</dbReference>
<feature type="non-terminal residue" evidence="3">
    <location>
        <position position="415"/>
    </location>
</feature>
<dbReference type="InterPro" id="IPR001633">
    <property type="entry name" value="EAL_dom"/>
</dbReference>
<keyword evidence="4" id="KW-1185">Reference proteome</keyword>
<name>A0A9X3HPW8_9VIBR</name>
<evidence type="ECO:0000313" key="3">
    <source>
        <dbReference type="EMBL" id="MCW8332908.1"/>
    </source>
</evidence>
<dbReference type="PROSITE" id="PS50883">
    <property type="entry name" value="EAL"/>
    <property type="match status" value="1"/>
</dbReference>
<dbReference type="GO" id="GO:0071111">
    <property type="term" value="F:cyclic-guanylate-specific phosphodiesterase activity"/>
    <property type="evidence" value="ECO:0007669"/>
    <property type="project" value="InterPro"/>
</dbReference>
<dbReference type="CDD" id="cd01948">
    <property type="entry name" value="EAL"/>
    <property type="match status" value="1"/>
</dbReference>
<keyword evidence="1" id="KW-0812">Transmembrane</keyword>
<feature type="domain" description="EAL" evidence="2">
    <location>
        <begin position="221"/>
        <end position="415"/>
    </location>
</feature>
<dbReference type="PANTHER" id="PTHR33121:SF76">
    <property type="entry name" value="SIGNALING PROTEIN"/>
    <property type="match status" value="1"/>
</dbReference>
<dbReference type="Pfam" id="PF00563">
    <property type="entry name" value="EAL"/>
    <property type="match status" value="1"/>
</dbReference>
<proteinExistence type="predicted"/>
<dbReference type="SUPFAM" id="SSF141868">
    <property type="entry name" value="EAL domain-like"/>
    <property type="match status" value="1"/>
</dbReference>
<accession>A0A9X3HPW8</accession>
<feature type="transmembrane region" description="Helical" evidence="1">
    <location>
        <begin position="28"/>
        <end position="51"/>
    </location>
</feature>
<dbReference type="InterPro" id="IPR035919">
    <property type="entry name" value="EAL_sf"/>
</dbReference>
<dbReference type="AlphaFoldDB" id="A0A9X3HPW8"/>
<dbReference type="PANTHER" id="PTHR33121">
    <property type="entry name" value="CYCLIC DI-GMP PHOSPHODIESTERASE PDEF"/>
    <property type="match status" value="1"/>
</dbReference>